<dbReference type="SMART" id="SM00855">
    <property type="entry name" value="PGAM"/>
    <property type="match status" value="1"/>
</dbReference>
<dbReference type="EMBL" id="JAHBMH010000033">
    <property type="protein sequence ID" value="KAK1937415.1"/>
    <property type="molecule type" value="Genomic_DNA"/>
</dbReference>
<dbReference type="PANTHER" id="PTHR48100">
    <property type="entry name" value="BROAD-SPECIFICITY PHOSPHATASE YOR283W-RELATED"/>
    <property type="match status" value="1"/>
</dbReference>
<dbReference type="InterPro" id="IPR013078">
    <property type="entry name" value="His_Pase_superF_clade-1"/>
</dbReference>
<reference evidence="1" key="2">
    <citation type="submission" date="2021-05" db="EMBL/GenBank/DDBJ databases">
        <authorList>
            <person name="Pain A."/>
        </authorList>
    </citation>
    <scope>NUCLEOTIDE SEQUENCE</scope>
    <source>
        <strain evidence="1">1802A</strain>
    </source>
</reference>
<comment type="caution">
    <text evidence="1">The sequence shown here is derived from an EMBL/GenBank/DDBJ whole genome shotgun (WGS) entry which is preliminary data.</text>
</comment>
<dbReference type="Gene3D" id="3.40.50.1240">
    <property type="entry name" value="Phosphoglycerate mutase-like"/>
    <property type="match status" value="1"/>
</dbReference>
<sequence length="361" mass="41641">MNERLVAAGVLIAALVIGSLHTCLNRGVHSQDGVQLNGDMPLELPQFTRLCFLKKISLFFYSLGRFFFSRPYRGIGMAIQIQSELSKNVECANYRTKTVYFIRHGQSVWNLTFDISRGVFHVLRSTLQLLVVEVCFFFTNDTFLYDSPLSTNGINQALEFSMHLTNPESTKTNDVKALKKDFAQKVAMFTSNLRRAQSTMMLALQDRLHHNEETITVLNELEEATRNPDCVPLSTSLKSSTIPFLEYMMLPDKTKTYSKILKRSHEDDISRLSLYEKMLMFNERIFRQPEDIIIVCGHSRWIMQYLDVFLPQQASDVEFRKRKVGNVDTLRFDVTKKEFKNGESMYMVEPGSVKLVYKNSV</sequence>
<keyword evidence="2" id="KW-1185">Reference proteome</keyword>
<reference evidence="1" key="1">
    <citation type="journal article" date="2014" name="Nucleic Acids Res.">
        <title>The evolutionary dynamics of variant antigen genes in Babesia reveal a history of genomic innovation underlying host-parasite interaction.</title>
        <authorList>
            <person name="Jackson A.P."/>
            <person name="Otto T.D."/>
            <person name="Darby A."/>
            <person name="Ramaprasad A."/>
            <person name="Xia D."/>
            <person name="Echaide I.E."/>
            <person name="Farber M."/>
            <person name="Gahlot S."/>
            <person name="Gamble J."/>
            <person name="Gupta D."/>
            <person name="Gupta Y."/>
            <person name="Jackson L."/>
            <person name="Malandrin L."/>
            <person name="Malas T.B."/>
            <person name="Moussa E."/>
            <person name="Nair M."/>
            <person name="Reid A.J."/>
            <person name="Sanders M."/>
            <person name="Sharma J."/>
            <person name="Tracey A."/>
            <person name="Quail M.A."/>
            <person name="Weir W."/>
            <person name="Wastling J.M."/>
            <person name="Hall N."/>
            <person name="Willadsen P."/>
            <person name="Lingelbach K."/>
            <person name="Shiels B."/>
            <person name="Tait A."/>
            <person name="Berriman M."/>
            <person name="Allred D.R."/>
            <person name="Pain A."/>
        </authorList>
    </citation>
    <scope>NUCLEOTIDE SEQUENCE</scope>
    <source>
        <strain evidence="1">1802A</strain>
    </source>
</reference>
<name>A0AAD9LI73_BABDI</name>
<dbReference type="GO" id="GO:0016791">
    <property type="term" value="F:phosphatase activity"/>
    <property type="evidence" value="ECO:0007669"/>
    <property type="project" value="TreeGrafter"/>
</dbReference>
<dbReference type="InterPro" id="IPR050275">
    <property type="entry name" value="PGM_Phosphatase"/>
</dbReference>
<dbReference type="AlphaFoldDB" id="A0AAD9LI73"/>
<proteinExistence type="predicted"/>
<dbReference type="GO" id="GO:0005829">
    <property type="term" value="C:cytosol"/>
    <property type="evidence" value="ECO:0007669"/>
    <property type="project" value="TreeGrafter"/>
</dbReference>
<organism evidence="1 2">
    <name type="scientific">Babesia divergens</name>
    <dbReference type="NCBI Taxonomy" id="32595"/>
    <lineage>
        <taxon>Eukaryota</taxon>
        <taxon>Sar</taxon>
        <taxon>Alveolata</taxon>
        <taxon>Apicomplexa</taxon>
        <taxon>Aconoidasida</taxon>
        <taxon>Piroplasmida</taxon>
        <taxon>Babesiidae</taxon>
        <taxon>Babesia</taxon>
    </lineage>
</organism>
<accession>A0AAD9LI73</accession>
<dbReference type="Proteomes" id="UP001195914">
    <property type="component" value="Unassembled WGS sequence"/>
</dbReference>
<evidence type="ECO:0000313" key="1">
    <source>
        <dbReference type="EMBL" id="KAK1937415.1"/>
    </source>
</evidence>
<dbReference type="InterPro" id="IPR029033">
    <property type="entry name" value="His_PPase_superfam"/>
</dbReference>
<protein>
    <submittedName>
        <fullName evidence="1">Uncharacterized protein</fullName>
    </submittedName>
</protein>
<dbReference type="PANTHER" id="PTHR48100:SF33">
    <property type="entry name" value="PEPTIDASE S54 RHOMBOID DOMAIN-CONTAINING PROTEIN"/>
    <property type="match status" value="1"/>
</dbReference>
<gene>
    <name evidence="1" type="ORF">X943_001680</name>
</gene>
<evidence type="ECO:0000313" key="2">
    <source>
        <dbReference type="Proteomes" id="UP001195914"/>
    </source>
</evidence>
<dbReference type="CDD" id="cd07040">
    <property type="entry name" value="HP"/>
    <property type="match status" value="1"/>
</dbReference>
<dbReference type="SUPFAM" id="SSF53254">
    <property type="entry name" value="Phosphoglycerate mutase-like"/>
    <property type="match status" value="1"/>
</dbReference>